<gene>
    <name evidence="2" type="ORF">GBAR_LOCUS2070</name>
</gene>
<dbReference type="SUPFAM" id="SSF54928">
    <property type="entry name" value="RNA-binding domain, RBD"/>
    <property type="match status" value="1"/>
</dbReference>
<dbReference type="InterPro" id="IPR012677">
    <property type="entry name" value="Nucleotide-bd_a/b_plait_sf"/>
</dbReference>
<accession>A0AA35QZJ3</accession>
<dbReference type="Proteomes" id="UP001174909">
    <property type="component" value="Unassembled WGS sequence"/>
</dbReference>
<dbReference type="Gene3D" id="3.30.70.330">
    <property type="match status" value="1"/>
</dbReference>
<dbReference type="GO" id="GO:0005634">
    <property type="term" value="C:nucleus"/>
    <property type="evidence" value="ECO:0007669"/>
    <property type="project" value="TreeGrafter"/>
</dbReference>
<dbReference type="AlphaFoldDB" id="A0AA35QZJ3"/>
<evidence type="ECO:0000313" key="2">
    <source>
        <dbReference type="EMBL" id="CAI7997127.1"/>
    </source>
</evidence>
<name>A0AA35QZJ3_GEOBA</name>
<protein>
    <submittedName>
        <fullName evidence="2">Calcipressin-1</fullName>
    </submittedName>
</protein>
<proteinExistence type="inferred from homology"/>
<organism evidence="2 3">
    <name type="scientific">Geodia barretti</name>
    <name type="common">Barrett's horny sponge</name>
    <dbReference type="NCBI Taxonomy" id="519541"/>
    <lineage>
        <taxon>Eukaryota</taxon>
        <taxon>Metazoa</taxon>
        <taxon>Porifera</taxon>
        <taxon>Demospongiae</taxon>
        <taxon>Heteroscleromorpha</taxon>
        <taxon>Tetractinellida</taxon>
        <taxon>Astrophorina</taxon>
        <taxon>Geodiidae</taxon>
        <taxon>Geodia</taxon>
    </lineage>
</organism>
<reference evidence="2" key="1">
    <citation type="submission" date="2023-03" db="EMBL/GenBank/DDBJ databases">
        <authorList>
            <person name="Steffen K."/>
            <person name="Cardenas P."/>
        </authorList>
    </citation>
    <scope>NUCLEOTIDE SEQUENCE</scope>
</reference>
<dbReference type="PANTHER" id="PTHR10300:SF14">
    <property type="entry name" value="PROTEIN SARAH"/>
    <property type="match status" value="1"/>
</dbReference>
<dbReference type="InterPro" id="IPR035979">
    <property type="entry name" value="RBD_domain_sf"/>
</dbReference>
<evidence type="ECO:0000256" key="1">
    <source>
        <dbReference type="ARBA" id="ARBA00008209"/>
    </source>
</evidence>
<dbReference type="GO" id="GO:0019722">
    <property type="term" value="P:calcium-mediated signaling"/>
    <property type="evidence" value="ECO:0007669"/>
    <property type="project" value="InterPro"/>
</dbReference>
<comment type="caution">
    <text evidence="2">The sequence shown here is derived from an EMBL/GenBank/DDBJ whole genome shotgun (WGS) entry which is preliminary data.</text>
</comment>
<sequence length="148" mass="16640">METRRDSSFYVVRLPLSVFETDPEVSIRPEFESVFRSYGEEVSFMYLKSFGRVRVIYPDPEQCSTAWANLRGKEFHGSTLQLRRITAVTIGSQWLELPEKTQNVSSFSPSLSSSWLGAVARGSARSFGLQARGGARFTTTTWRDSGAP</sequence>
<dbReference type="GO" id="GO:0005737">
    <property type="term" value="C:cytoplasm"/>
    <property type="evidence" value="ECO:0007669"/>
    <property type="project" value="TreeGrafter"/>
</dbReference>
<dbReference type="GO" id="GO:0003676">
    <property type="term" value="F:nucleic acid binding"/>
    <property type="evidence" value="ECO:0007669"/>
    <property type="project" value="InterPro"/>
</dbReference>
<dbReference type="GO" id="GO:0008597">
    <property type="term" value="F:calcium-dependent protein serine/threonine phosphatase regulator activity"/>
    <property type="evidence" value="ECO:0007669"/>
    <property type="project" value="TreeGrafter"/>
</dbReference>
<dbReference type="InterPro" id="IPR006931">
    <property type="entry name" value="Calcipressin"/>
</dbReference>
<dbReference type="PANTHER" id="PTHR10300">
    <property type="entry name" value="CALCIPRESSIN"/>
    <property type="match status" value="1"/>
</dbReference>
<evidence type="ECO:0000313" key="3">
    <source>
        <dbReference type="Proteomes" id="UP001174909"/>
    </source>
</evidence>
<keyword evidence="3" id="KW-1185">Reference proteome</keyword>
<comment type="similarity">
    <text evidence="1">Belongs to the RCAN family.</text>
</comment>
<dbReference type="EMBL" id="CASHTH010000294">
    <property type="protein sequence ID" value="CAI7997127.1"/>
    <property type="molecule type" value="Genomic_DNA"/>
</dbReference>
<dbReference type="Pfam" id="PF04847">
    <property type="entry name" value="Calcipressin"/>
    <property type="match status" value="1"/>
</dbReference>